<dbReference type="Proteomes" id="UP001153332">
    <property type="component" value="Unassembled WGS sequence"/>
</dbReference>
<keyword evidence="2" id="KW-1185">Reference proteome</keyword>
<gene>
    <name evidence="1" type="ORF">O1611_g2990</name>
</gene>
<protein>
    <submittedName>
        <fullName evidence="1">Uncharacterized protein</fullName>
    </submittedName>
</protein>
<organism evidence="1 2">
    <name type="scientific">Lasiodiplodia mahajangana</name>
    <dbReference type="NCBI Taxonomy" id="1108764"/>
    <lineage>
        <taxon>Eukaryota</taxon>
        <taxon>Fungi</taxon>
        <taxon>Dikarya</taxon>
        <taxon>Ascomycota</taxon>
        <taxon>Pezizomycotina</taxon>
        <taxon>Dothideomycetes</taxon>
        <taxon>Dothideomycetes incertae sedis</taxon>
        <taxon>Botryosphaeriales</taxon>
        <taxon>Botryosphaeriaceae</taxon>
        <taxon>Lasiodiplodia</taxon>
    </lineage>
</organism>
<name>A0ACC2JTI3_9PEZI</name>
<dbReference type="EMBL" id="JAPUUL010000454">
    <property type="protein sequence ID" value="KAJ8130644.1"/>
    <property type="molecule type" value="Genomic_DNA"/>
</dbReference>
<sequence>MGTRGLEIFRFRGRYYIYWHQFDSDYEELGARIVASIPADPEEYKKWLLQMRAKFAAKESALEEHVYEIRDGSKPDYSYFDSLMALPSELPRLDAWSDVENVYIINLDCEVLTMNFGIHWKLGNIPRTNNLWLRAICDSIYKYKHTVSLDMCPDEHLASPALELREPDPYLDYEWQIVTPKLDISEARKAFLTRVLAKVLVEYHDGFFSFPAQICNPRECQWFGCESNHIPKSCGFLDKEWAGDHAPLLEFGSMAHRPGDAPGVSPAETMYWLEDVLVSLTLRHDCGAVMAAVTWGLDQGRDDFQIVILSLFQVSFAEFTRGKHEGDEPLIKLSDPIYLSPLRQKYCMSTHPRERPEQKGDMEIVPRRGELLMRSNCTGTVRRLQSQFPGLAALVNFFEVAANRRVASKSAGILPPEIYDLILEFVDYETWRTCASVSTAFRSACLRKYRVDEKTSIVAGPAVRLQKSQKEPLLSFRFEDMKTGQAFQVVEVPSSWTTKELNWMPLIGKDRKALMLNVSVQFELAKNIPVEDNTNNELL</sequence>
<evidence type="ECO:0000313" key="1">
    <source>
        <dbReference type="EMBL" id="KAJ8130644.1"/>
    </source>
</evidence>
<accession>A0ACC2JTI3</accession>
<comment type="caution">
    <text evidence="1">The sequence shown here is derived from an EMBL/GenBank/DDBJ whole genome shotgun (WGS) entry which is preliminary data.</text>
</comment>
<reference evidence="1" key="1">
    <citation type="submission" date="2022-12" db="EMBL/GenBank/DDBJ databases">
        <title>Genome Sequence of Lasiodiplodia mahajangana.</title>
        <authorList>
            <person name="Buettner E."/>
        </authorList>
    </citation>
    <scope>NUCLEOTIDE SEQUENCE</scope>
    <source>
        <strain evidence="1">VT137</strain>
    </source>
</reference>
<evidence type="ECO:0000313" key="2">
    <source>
        <dbReference type="Proteomes" id="UP001153332"/>
    </source>
</evidence>
<proteinExistence type="predicted"/>